<dbReference type="Gene3D" id="3.40.50.1820">
    <property type="entry name" value="alpha/beta hydrolase"/>
    <property type="match status" value="1"/>
</dbReference>
<accession>A0A1Q9ATQ0</accession>
<organism evidence="2 3">
    <name type="scientific">Xaviernesmea oryzae</name>
    <dbReference type="NCBI Taxonomy" id="464029"/>
    <lineage>
        <taxon>Bacteria</taxon>
        <taxon>Pseudomonadati</taxon>
        <taxon>Pseudomonadota</taxon>
        <taxon>Alphaproteobacteria</taxon>
        <taxon>Hyphomicrobiales</taxon>
        <taxon>Rhizobiaceae</taxon>
        <taxon>Rhizobium/Agrobacterium group</taxon>
        <taxon>Xaviernesmea</taxon>
    </lineage>
</organism>
<dbReference type="PANTHER" id="PTHR43798:SF33">
    <property type="entry name" value="HYDROLASE, PUTATIVE (AFU_ORTHOLOGUE AFUA_2G14860)-RELATED"/>
    <property type="match status" value="1"/>
</dbReference>
<dbReference type="AlphaFoldDB" id="A0A1Q9ATQ0"/>
<protein>
    <recommendedName>
        <fullName evidence="1">AB hydrolase-1 domain-containing protein</fullName>
    </recommendedName>
</protein>
<dbReference type="InterPro" id="IPR000073">
    <property type="entry name" value="AB_hydrolase_1"/>
</dbReference>
<dbReference type="Proteomes" id="UP000186364">
    <property type="component" value="Unassembled WGS sequence"/>
</dbReference>
<dbReference type="EMBL" id="MKIP01000057">
    <property type="protein sequence ID" value="OLP58786.1"/>
    <property type="molecule type" value="Genomic_DNA"/>
</dbReference>
<proteinExistence type="predicted"/>
<evidence type="ECO:0000259" key="1">
    <source>
        <dbReference type="Pfam" id="PF00561"/>
    </source>
</evidence>
<dbReference type="Pfam" id="PF00561">
    <property type="entry name" value="Abhydrolase_1"/>
    <property type="match status" value="1"/>
</dbReference>
<name>A0A1Q9ATQ0_9HYPH</name>
<dbReference type="InterPro" id="IPR029058">
    <property type="entry name" value="AB_hydrolase_fold"/>
</dbReference>
<dbReference type="PANTHER" id="PTHR43798">
    <property type="entry name" value="MONOACYLGLYCEROL LIPASE"/>
    <property type="match status" value="1"/>
</dbReference>
<feature type="domain" description="AB hydrolase-1" evidence="1">
    <location>
        <begin position="34"/>
        <end position="275"/>
    </location>
</feature>
<dbReference type="GO" id="GO:0016020">
    <property type="term" value="C:membrane"/>
    <property type="evidence" value="ECO:0007669"/>
    <property type="project" value="TreeGrafter"/>
</dbReference>
<comment type="caution">
    <text evidence="2">The sequence shown here is derived from an EMBL/GenBank/DDBJ whole genome shotgun (WGS) entry which is preliminary data.</text>
</comment>
<reference evidence="2 3" key="1">
    <citation type="submission" date="2016-09" db="EMBL/GenBank/DDBJ databases">
        <title>Rhizobium sp. nov., a novel species isolated from the rice rhizosphere.</title>
        <authorList>
            <person name="Zhao J."/>
            <person name="Zhang X."/>
        </authorList>
    </citation>
    <scope>NUCLEOTIDE SEQUENCE [LARGE SCALE GENOMIC DNA]</scope>
    <source>
        <strain evidence="2 3">1.7048</strain>
    </source>
</reference>
<gene>
    <name evidence="2" type="ORF">BJF93_17300</name>
</gene>
<sequence>MEDFSEGNRSLWIDRPRGIRLHLRDYAGPDTQAPVLFCLAGLTRNSRDFHRLALKARSSARIVALDSRGRGLSTDDSDPSHYNVEVETGDVIAVMEALGLERAVFIGTSRGGLILHRLIALRPDLIAAVVLNDIGPVIPTSALVSLVNGLKARNSESTFEAAAAALRGAQAAAFPALNEDDWALMAQALYRPSGQGVEPAYDRALLQAFEGLTEAIVLPDLWQAFALFAPLPLMVIRGEHSDILPVEVFDEMQRRHPGLAALTAPGQGHAPLLDKEPVFSRLMAWLDASRARDVDR</sequence>
<evidence type="ECO:0000313" key="3">
    <source>
        <dbReference type="Proteomes" id="UP000186364"/>
    </source>
</evidence>
<keyword evidence="3" id="KW-1185">Reference proteome</keyword>
<evidence type="ECO:0000313" key="2">
    <source>
        <dbReference type="EMBL" id="OLP58786.1"/>
    </source>
</evidence>
<dbReference type="InterPro" id="IPR050266">
    <property type="entry name" value="AB_hydrolase_sf"/>
</dbReference>
<dbReference type="SUPFAM" id="SSF53474">
    <property type="entry name" value="alpha/beta-Hydrolases"/>
    <property type="match status" value="1"/>
</dbReference>